<name>A0A0E9U057_ANGAN</name>
<sequence>MTIAQLMQRNWPLRFPATRTAVKTQESTTNAVTYQTVAGCFTSQMII</sequence>
<dbReference type="EMBL" id="GBXM01049391">
    <property type="protein sequence ID" value="JAH59186.1"/>
    <property type="molecule type" value="Transcribed_RNA"/>
</dbReference>
<proteinExistence type="predicted"/>
<evidence type="ECO:0000313" key="1">
    <source>
        <dbReference type="EMBL" id="JAH59186.1"/>
    </source>
</evidence>
<protein>
    <submittedName>
        <fullName evidence="1">Uncharacterized protein</fullName>
    </submittedName>
</protein>
<reference evidence="1" key="2">
    <citation type="journal article" date="2015" name="Fish Shellfish Immunol.">
        <title>Early steps in the European eel (Anguilla anguilla)-Vibrio vulnificus interaction in the gills: Role of the RtxA13 toxin.</title>
        <authorList>
            <person name="Callol A."/>
            <person name="Pajuelo D."/>
            <person name="Ebbesson L."/>
            <person name="Teles M."/>
            <person name="MacKenzie S."/>
            <person name="Amaro C."/>
        </authorList>
    </citation>
    <scope>NUCLEOTIDE SEQUENCE</scope>
</reference>
<organism evidence="1">
    <name type="scientific">Anguilla anguilla</name>
    <name type="common">European freshwater eel</name>
    <name type="synonym">Muraena anguilla</name>
    <dbReference type="NCBI Taxonomy" id="7936"/>
    <lineage>
        <taxon>Eukaryota</taxon>
        <taxon>Metazoa</taxon>
        <taxon>Chordata</taxon>
        <taxon>Craniata</taxon>
        <taxon>Vertebrata</taxon>
        <taxon>Euteleostomi</taxon>
        <taxon>Actinopterygii</taxon>
        <taxon>Neopterygii</taxon>
        <taxon>Teleostei</taxon>
        <taxon>Anguilliformes</taxon>
        <taxon>Anguillidae</taxon>
        <taxon>Anguilla</taxon>
    </lineage>
</organism>
<accession>A0A0E9U057</accession>
<dbReference type="AlphaFoldDB" id="A0A0E9U057"/>
<reference evidence="1" key="1">
    <citation type="submission" date="2014-11" db="EMBL/GenBank/DDBJ databases">
        <authorList>
            <person name="Amaro Gonzalez C."/>
        </authorList>
    </citation>
    <scope>NUCLEOTIDE SEQUENCE</scope>
</reference>